<accession>A0A1N6FNL2</accession>
<gene>
    <name evidence="1" type="ORF">SAMN02745161_1416</name>
</gene>
<sequence length="71" mass="7949">MCDDSFFLPPPITSLQEIGMKYGLVSFMWSKILFQWSFARGKRPGVKRGVKPLALSSVAVLHGEVMFLTIS</sequence>
<protein>
    <submittedName>
        <fullName evidence="1">Uncharacterized protein</fullName>
    </submittedName>
</protein>
<evidence type="ECO:0000313" key="2">
    <source>
        <dbReference type="Proteomes" id="UP000184694"/>
    </source>
</evidence>
<keyword evidence="2" id="KW-1185">Reference proteome</keyword>
<dbReference type="EMBL" id="FSRG01000004">
    <property type="protein sequence ID" value="SIN96899.1"/>
    <property type="molecule type" value="Genomic_DNA"/>
</dbReference>
<dbReference type="Proteomes" id="UP000184694">
    <property type="component" value="Unassembled WGS sequence"/>
</dbReference>
<reference evidence="2" key="1">
    <citation type="submission" date="2016-11" db="EMBL/GenBank/DDBJ databases">
        <authorList>
            <person name="Varghese N."/>
            <person name="Submissions S."/>
        </authorList>
    </citation>
    <scope>NUCLEOTIDE SEQUENCE [LARGE SCALE GENOMIC DNA]</scope>
    <source>
        <strain evidence="2">DSM 17456</strain>
    </source>
</reference>
<name>A0A1N6FNL2_9BACT</name>
<dbReference type="AlphaFoldDB" id="A0A1N6FNL2"/>
<proteinExistence type="predicted"/>
<organism evidence="1 2">
    <name type="scientific">Halodesulfovibrio marinisediminis DSM 17456</name>
    <dbReference type="NCBI Taxonomy" id="1121457"/>
    <lineage>
        <taxon>Bacteria</taxon>
        <taxon>Pseudomonadati</taxon>
        <taxon>Thermodesulfobacteriota</taxon>
        <taxon>Desulfovibrionia</taxon>
        <taxon>Desulfovibrionales</taxon>
        <taxon>Desulfovibrionaceae</taxon>
        <taxon>Halodesulfovibrio</taxon>
    </lineage>
</organism>
<evidence type="ECO:0000313" key="1">
    <source>
        <dbReference type="EMBL" id="SIN96899.1"/>
    </source>
</evidence>